<dbReference type="PANTHER" id="PTHR11525:SF0">
    <property type="entry name" value="FARNESYL PYROPHOSPHATE SYNTHASE"/>
    <property type="match status" value="1"/>
</dbReference>
<dbReference type="PANTHER" id="PTHR11525">
    <property type="entry name" value="FARNESYL-PYROPHOSPHATE SYNTHETASE"/>
    <property type="match status" value="1"/>
</dbReference>
<comment type="caution">
    <text evidence="6">The sequence shown here is derived from an EMBL/GenBank/DDBJ whole genome shotgun (WGS) entry which is preliminary data.</text>
</comment>
<comment type="similarity">
    <text evidence="5">Belongs to the FPP/GGPP synthase family.</text>
</comment>
<dbReference type="SUPFAM" id="SSF48576">
    <property type="entry name" value="Terpenoid synthases"/>
    <property type="match status" value="1"/>
</dbReference>
<evidence type="ECO:0000256" key="5">
    <source>
        <dbReference type="RuleBase" id="RU004466"/>
    </source>
</evidence>
<dbReference type="OrthoDB" id="10257492at2759"/>
<dbReference type="GO" id="GO:0004161">
    <property type="term" value="F:dimethylallyltranstransferase activity"/>
    <property type="evidence" value="ECO:0007669"/>
    <property type="project" value="TreeGrafter"/>
</dbReference>
<keyword evidence="7" id="KW-1185">Reference proteome</keyword>
<gene>
    <name evidence="6" type="ORF">FDP41_008072</name>
</gene>
<dbReference type="InterPro" id="IPR000092">
    <property type="entry name" value="Polyprenyl_synt"/>
</dbReference>
<dbReference type="AlphaFoldDB" id="A0A6A5BIV4"/>
<dbReference type="PROSITE" id="PS00444">
    <property type="entry name" value="POLYPRENYL_SYNTHASE_2"/>
    <property type="match status" value="1"/>
</dbReference>
<evidence type="ECO:0000256" key="1">
    <source>
        <dbReference type="ARBA" id="ARBA00001946"/>
    </source>
</evidence>
<sequence>MSFLSSLSGNQKLLLGATLASAAGLFLYKKHSSCCSASSNVQPSITIATSGPKVDYSKKSKQEIETEFKQVFQELKKFVLDDIKNNYEVPKENIEYVERILDYNVPHGKLNRGLAVVDTLLILNSYQVSEKQFHSACVLGWCIEFLQAFFLVADDIMDASITRRGQPCWYRLNDVKMTACNDYLIIESHIYKILKHYFNEPSLYVPLVDLFHEVTYMTELGQLHDLRSLPPNVDKNESSTIPFHTFNIQTYSLIVKYKTAFYSFYLPLYCGLILSNKLDENIRKQTFDISIAMGEYFQIQDDYLDCYGDPSHIGKVGRDIEDCKCSWLVVKALELANEEQLQVLKANYGKEEPEKVKLVKELYKQLNLEELYKSYEQTAIQSMNQMIDRVPDFINKDIYRTLLNKIANRTK</sequence>
<dbReference type="EMBL" id="VFQX01000059">
    <property type="protein sequence ID" value="KAF0973645.1"/>
    <property type="molecule type" value="Genomic_DNA"/>
</dbReference>
<dbReference type="VEuPathDB" id="AmoebaDB:NfTy_009710"/>
<dbReference type="InterPro" id="IPR033749">
    <property type="entry name" value="Polyprenyl_synt_CS"/>
</dbReference>
<evidence type="ECO:0000256" key="2">
    <source>
        <dbReference type="ARBA" id="ARBA00022679"/>
    </source>
</evidence>
<dbReference type="InterPro" id="IPR008949">
    <property type="entry name" value="Isoprenoid_synthase_dom_sf"/>
</dbReference>
<evidence type="ECO:0000313" key="6">
    <source>
        <dbReference type="EMBL" id="KAF0973645.1"/>
    </source>
</evidence>
<keyword evidence="3" id="KW-0479">Metal-binding</keyword>
<evidence type="ECO:0000256" key="4">
    <source>
        <dbReference type="ARBA" id="ARBA00022842"/>
    </source>
</evidence>
<dbReference type="GO" id="GO:0046872">
    <property type="term" value="F:metal ion binding"/>
    <property type="evidence" value="ECO:0007669"/>
    <property type="project" value="UniProtKB-KW"/>
</dbReference>
<keyword evidence="4" id="KW-0460">Magnesium</keyword>
<organism evidence="6 7">
    <name type="scientific">Naegleria fowleri</name>
    <name type="common">Brain eating amoeba</name>
    <dbReference type="NCBI Taxonomy" id="5763"/>
    <lineage>
        <taxon>Eukaryota</taxon>
        <taxon>Discoba</taxon>
        <taxon>Heterolobosea</taxon>
        <taxon>Tetramitia</taxon>
        <taxon>Eutetramitia</taxon>
        <taxon>Vahlkampfiidae</taxon>
        <taxon>Naegleria</taxon>
    </lineage>
</organism>
<dbReference type="InterPro" id="IPR039702">
    <property type="entry name" value="FPS1-like"/>
</dbReference>
<dbReference type="RefSeq" id="XP_044558358.1">
    <property type="nucleotide sequence ID" value="XM_044711886.1"/>
</dbReference>
<proteinExistence type="inferred from homology"/>
<protein>
    <recommendedName>
        <fullName evidence="8">Farnesyl pyrophosphate synthase</fullName>
    </recommendedName>
</protein>
<comment type="cofactor">
    <cofactor evidence="1">
        <name>Mg(2+)</name>
        <dbReference type="ChEBI" id="CHEBI:18420"/>
    </cofactor>
</comment>
<dbReference type="VEuPathDB" id="AmoebaDB:NF0054070"/>
<evidence type="ECO:0000313" key="7">
    <source>
        <dbReference type="Proteomes" id="UP000444721"/>
    </source>
</evidence>
<accession>A0A6A5BIV4</accession>
<dbReference type="Proteomes" id="UP000444721">
    <property type="component" value="Unassembled WGS sequence"/>
</dbReference>
<reference evidence="6 7" key="1">
    <citation type="journal article" date="2019" name="Sci. Rep.">
        <title>Nanopore sequencing improves the draft genome of the human pathogenic amoeba Naegleria fowleri.</title>
        <authorList>
            <person name="Liechti N."/>
            <person name="Schurch N."/>
            <person name="Bruggmann R."/>
            <person name="Wittwer M."/>
        </authorList>
    </citation>
    <scope>NUCLEOTIDE SEQUENCE [LARGE SCALE GENOMIC DNA]</scope>
    <source>
        <strain evidence="6 7">ATCC 30894</strain>
    </source>
</reference>
<dbReference type="Gene3D" id="1.10.600.10">
    <property type="entry name" value="Farnesyl Diphosphate Synthase"/>
    <property type="match status" value="1"/>
</dbReference>
<evidence type="ECO:0000256" key="3">
    <source>
        <dbReference type="ARBA" id="ARBA00022723"/>
    </source>
</evidence>
<dbReference type="Pfam" id="PF00348">
    <property type="entry name" value="polyprenyl_synt"/>
    <property type="match status" value="1"/>
</dbReference>
<dbReference type="CDD" id="cd00685">
    <property type="entry name" value="Trans_IPPS_HT"/>
    <property type="match status" value="1"/>
</dbReference>
<dbReference type="GO" id="GO:0004337">
    <property type="term" value="F:(2E,6E)-farnesyl diphosphate synthase activity"/>
    <property type="evidence" value="ECO:0007669"/>
    <property type="project" value="TreeGrafter"/>
</dbReference>
<dbReference type="PROSITE" id="PS00723">
    <property type="entry name" value="POLYPRENYL_SYNTHASE_1"/>
    <property type="match status" value="1"/>
</dbReference>
<dbReference type="GO" id="GO:0045337">
    <property type="term" value="P:farnesyl diphosphate biosynthetic process"/>
    <property type="evidence" value="ECO:0007669"/>
    <property type="project" value="TreeGrafter"/>
</dbReference>
<dbReference type="SFLD" id="SFLDG01017">
    <property type="entry name" value="Polyprenyl_Transferase_Like"/>
    <property type="match status" value="1"/>
</dbReference>
<dbReference type="GO" id="GO:0005737">
    <property type="term" value="C:cytoplasm"/>
    <property type="evidence" value="ECO:0007669"/>
    <property type="project" value="TreeGrafter"/>
</dbReference>
<name>A0A6A5BIV4_NAEFO</name>
<keyword evidence="2 5" id="KW-0808">Transferase</keyword>
<dbReference type="GeneID" id="68115290"/>
<dbReference type="SFLD" id="SFLDS00005">
    <property type="entry name" value="Isoprenoid_Synthase_Type_I"/>
    <property type="match status" value="1"/>
</dbReference>
<evidence type="ECO:0008006" key="8">
    <source>
        <dbReference type="Google" id="ProtNLM"/>
    </source>
</evidence>
<dbReference type="OMA" id="CSWVVNQ"/>
<dbReference type="VEuPathDB" id="AmoebaDB:FDP41_008072"/>